<dbReference type="Proteomes" id="UP000825381">
    <property type="component" value="Chromosome"/>
</dbReference>
<organism evidence="1 2">
    <name type="scientific">Flavobacterium litorale</name>
    <dbReference type="NCBI Taxonomy" id="2856519"/>
    <lineage>
        <taxon>Bacteria</taxon>
        <taxon>Pseudomonadati</taxon>
        <taxon>Bacteroidota</taxon>
        <taxon>Flavobacteriia</taxon>
        <taxon>Flavobacteriales</taxon>
        <taxon>Flavobacteriaceae</taxon>
        <taxon>Flavobacterium</taxon>
    </lineage>
</organism>
<reference evidence="1 2" key="1">
    <citation type="submission" date="2021-07" db="EMBL/GenBank/DDBJ databases">
        <title>Flavobacterium WSW3-B6 sp.nov, isolated from seaweed.</title>
        <authorList>
            <person name="Muhammad N."/>
            <person name="Ho H."/>
            <person name="Lee Y.-J."/>
            <person name="Nguyen T."/>
            <person name="Ho J."/>
            <person name="Kim S.-G."/>
        </authorList>
    </citation>
    <scope>NUCLEOTIDE SEQUENCE [LARGE SCALE GENOMIC DNA]</scope>
    <source>
        <strain evidence="1 2">WSW3-B6</strain>
    </source>
</reference>
<dbReference type="EMBL" id="CP080429">
    <property type="protein sequence ID" value="QYJ67150.1"/>
    <property type="molecule type" value="Genomic_DNA"/>
</dbReference>
<keyword evidence="2" id="KW-1185">Reference proteome</keyword>
<name>A0ABX8V8I7_9FLAO</name>
<dbReference type="PROSITE" id="PS51257">
    <property type="entry name" value="PROKAR_LIPOPROTEIN"/>
    <property type="match status" value="1"/>
</dbReference>
<evidence type="ECO:0008006" key="3">
    <source>
        <dbReference type="Google" id="ProtNLM"/>
    </source>
</evidence>
<accession>A0ABX8V8I7</accession>
<dbReference type="RefSeq" id="WP_220639498.1">
    <property type="nucleotide sequence ID" value="NZ_CP080429.1"/>
</dbReference>
<sequence length="215" mass="24409">MKRIKTILIAFVTVSITITSCKSENKNKFEEQEQVEQEEETVEQNPVEKLEITQFHEVLELQNVNFDVSTNTKDGSNQLAVSTDGLPYEYGEVFNIQNQVVTSAEVADLNSDGSPELFVYTLDKSNSKGHVYAFSVNNKKSMSTVYFQPTDQNTKINQGYNGQDEFSVVENYLGQKFPVYENGIKTNKIRQILYSLEEGEASRKFVVNSQIESEI</sequence>
<proteinExistence type="predicted"/>
<evidence type="ECO:0000313" key="2">
    <source>
        <dbReference type="Proteomes" id="UP000825381"/>
    </source>
</evidence>
<dbReference type="SUPFAM" id="SSF69318">
    <property type="entry name" value="Integrin alpha N-terminal domain"/>
    <property type="match status" value="1"/>
</dbReference>
<evidence type="ECO:0000313" key="1">
    <source>
        <dbReference type="EMBL" id="QYJ67150.1"/>
    </source>
</evidence>
<gene>
    <name evidence="1" type="ORF">K1I41_06125</name>
</gene>
<protein>
    <recommendedName>
        <fullName evidence="3">FG-GAP repeat-containing protein</fullName>
    </recommendedName>
</protein>
<dbReference type="InterPro" id="IPR028994">
    <property type="entry name" value="Integrin_alpha_N"/>
</dbReference>